<sequence length="290" mass="33086">MNTANAGSPIVPDRVRSYIYYEPGQQFPTSDFRMSAREKEPLGWDFEDIRMERELDENWWFVSLSNVELTPIGSEDDESQEPPTDIPKKLVIDIVGPIKFFGSGLIVDAKTFTIVGCYKNYADSWQSEAHKIEDLFEEQKEAIADKTIAIATKRYEGLVSGSSSKVDAMWIGKQKKALEKMQAKYHRERILLADERPHRIAVHKETLLAISERMNDCELKRYGKRYEKLFKKFRNAAGNDFKASEDVPAFVRNSFWYGESDDGERSRAGGSGRMAVEELGEDGNPGDDME</sequence>
<feature type="compositionally biased region" description="Acidic residues" evidence="1">
    <location>
        <begin position="278"/>
        <end position="290"/>
    </location>
</feature>
<protein>
    <submittedName>
        <fullName evidence="2">Uncharacterized protein</fullName>
    </submittedName>
</protein>
<dbReference type="OrthoDB" id="3790609at2759"/>
<dbReference type="Proteomes" id="UP000799770">
    <property type="component" value="Unassembled WGS sequence"/>
</dbReference>
<name>A0A6A5ZNH0_9PLEO</name>
<evidence type="ECO:0000313" key="2">
    <source>
        <dbReference type="EMBL" id="KAF2121202.1"/>
    </source>
</evidence>
<gene>
    <name evidence="2" type="ORF">BDV96DRAFT_627584</name>
</gene>
<accession>A0A6A5ZNH0</accession>
<feature type="region of interest" description="Disordered" evidence="1">
    <location>
        <begin position="259"/>
        <end position="290"/>
    </location>
</feature>
<dbReference type="EMBL" id="ML977312">
    <property type="protein sequence ID" value="KAF2121202.1"/>
    <property type="molecule type" value="Genomic_DNA"/>
</dbReference>
<reference evidence="2" key="1">
    <citation type="journal article" date="2020" name="Stud. Mycol.">
        <title>101 Dothideomycetes genomes: a test case for predicting lifestyles and emergence of pathogens.</title>
        <authorList>
            <person name="Haridas S."/>
            <person name="Albert R."/>
            <person name="Binder M."/>
            <person name="Bloem J."/>
            <person name="Labutti K."/>
            <person name="Salamov A."/>
            <person name="Andreopoulos B."/>
            <person name="Baker S."/>
            <person name="Barry K."/>
            <person name="Bills G."/>
            <person name="Bluhm B."/>
            <person name="Cannon C."/>
            <person name="Castanera R."/>
            <person name="Culley D."/>
            <person name="Daum C."/>
            <person name="Ezra D."/>
            <person name="Gonzalez J."/>
            <person name="Henrissat B."/>
            <person name="Kuo A."/>
            <person name="Liang C."/>
            <person name="Lipzen A."/>
            <person name="Lutzoni F."/>
            <person name="Magnuson J."/>
            <person name="Mondo S."/>
            <person name="Nolan M."/>
            <person name="Ohm R."/>
            <person name="Pangilinan J."/>
            <person name="Park H.-J."/>
            <person name="Ramirez L."/>
            <person name="Alfaro M."/>
            <person name="Sun H."/>
            <person name="Tritt A."/>
            <person name="Yoshinaga Y."/>
            <person name="Zwiers L.-H."/>
            <person name="Turgeon B."/>
            <person name="Goodwin S."/>
            <person name="Spatafora J."/>
            <person name="Crous P."/>
            <person name="Grigoriev I."/>
        </authorList>
    </citation>
    <scope>NUCLEOTIDE SEQUENCE</scope>
    <source>
        <strain evidence="2">CBS 627.86</strain>
    </source>
</reference>
<evidence type="ECO:0000313" key="3">
    <source>
        <dbReference type="Proteomes" id="UP000799770"/>
    </source>
</evidence>
<proteinExistence type="predicted"/>
<evidence type="ECO:0000256" key="1">
    <source>
        <dbReference type="SAM" id="MobiDB-lite"/>
    </source>
</evidence>
<keyword evidence="3" id="KW-1185">Reference proteome</keyword>
<dbReference type="AlphaFoldDB" id="A0A6A5ZNH0"/>
<organism evidence="2 3">
    <name type="scientific">Lophiotrema nucula</name>
    <dbReference type="NCBI Taxonomy" id="690887"/>
    <lineage>
        <taxon>Eukaryota</taxon>
        <taxon>Fungi</taxon>
        <taxon>Dikarya</taxon>
        <taxon>Ascomycota</taxon>
        <taxon>Pezizomycotina</taxon>
        <taxon>Dothideomycetes</taxon>
        <taxon>Pleosporomycetidae</taxon>
        <taxon>Pleosporales</taxon>
        <taxon>Lophiotremataceae</taxon>
        <taxon>Lophiotrema</taxon>
    </lineage>
</organism>